<keyword evidence="1" id="KW-0472">Membrane</keyword>
<dbReference type="RefSeq" id="WP_076202743.1">
    <property type="nucleotide sequence ID" value="NZ_MBER01000010.1"/>
</dbReference>
<gene>
    <name evidence="2" type="ORF">A5742_17655</name>
</gene>
<evidence type="ECO:0000256" key="1">
    <source>
        <dbReference type="SAM" id="Phobius"/>
    </source>
</evidence>
<dbReference type="EMBL" id="MBER01000010">
    <property type="protein sequence ID" value="OMC51958.1"/>
    <property type="molecule type" value="Genomic_DNA"/>
</dbReference>
<evidence type="ECO:0000313" key="2">
    <source>
        <dbReference type="EMBL" id="OMC51958.1"/>
    </source>
</evidence>
<reference evidence="2 3" key="1">
    <citation type="submission" date="2016-07" db="EMBL/GenBank/DDBJ databases">
        <authorList>
            <person name="Sutton G."/>
            <person name="Brinkac L."/>
            <person name="Sanka R."/>
            <person name="Adams M."/>
            <person name="Lau E."/>
            <person name="Kumar A."/>
            <person name="Macaden R."/>
        </authorList>
    </citation>
    <scope>NUCLEOTIDE SEQUENCE [LARGE SCALE GENOMIC DNA]</scope>
    <source>
        <strain evidence="2 3">GA-0871</strain>
    </source>
</reference>
<dbReference type="AlphaFoldDB" id="A0ABD6QT76"/>
<keyword evidence="1" id="KW-0812">Transmembrane</keyword>
<sequence length="89" mass="9386">MVLLACWGITSLLVCAGFIVNHEGEPIPAGETVRLVMVCLAFWGPLALATLWPVSVPLIAGLTALVAYAHAGMPEEPAKDDDQAVDDRS</sequence>
<organism evidence="2 3">
    <name type="scientific">Mycolicibacterium fortuitum</name>
    <name type="common">Mycobacterium fortuitum</name>
    <dbReference type="NCBI Taxonomy" id="1766"/>
    <lineage>
        <taxon>Bacteria</taxon>
        <taxon>Bacillati</taxon>
        <taxon>Actinomycetota</taxon>
        <taxon>Actinomycetes</taxon>
        <taxon>Mycobacteriales</taxon>
        <taxon>Mycobacteriaceae</taxon>
        <taxon>Mycolicibacterium</taxon>
    </lineage>
</organism>
<protein>
    <submittedName>
        <fullName evidence="2">Uncharacterized protein</fullName>
    </submittedName>
</protein>
<dbReference type="Proteomes" id="UP000187001">
    <property type="component" value="Unassembled WGS sequence"/>
</dbReference>
<accession>A0ABD6QT76</accession>
<comment type="caution">
    <text evidence="2">The sequence shown here is derived from an EMBL/GenBank/DDBJ whole genome shotgun (WGS) entry which is preliminary data.</text>
</comment>
<proteinExistence type="predicted"/>
<feature type="transmembrane region" description="Helical" evidence="1">
    <location>
        <begin position="41"/>
        <end position="69"/>
    </location>
</feature>
<name>A0ABD6QT76_MYCFO</name>
<evidence type="ECO:0000313" key="3">
    <source>
        <dbReference type="Proteomes" id="UP000187001"/>
    </source>
</evidence>
<keyword evidence="1" id="KW-1133">Transmembrane helix</keyword>